<dbReference type="PANTHER" id="PTHR48078:SF11">
    <property type="entry name" value="THREONINE DEHYDRATASE, MITOCHONDRIAL"/>
    <property type="match status" value="1"/>
</dbReference>
<dbReference type="PANTHER" id="PTHR48078">
    <property type="entry name" value="THREONINE DEHYDRATASE, MITOCHONDRIAL-RELATED"/>
    <property type="match status" value="1"/>
</dbReference>
<dbReference type="Gene3D" id="3.40.50.1100">
    <property type="match status" value="2"/>
</dbReference>
<dbReference type="OrthoDB" id="9811476at2"/>
<gene>
    <name evidence="13 15" type="primary">ilvA</name>
    <name evidence="15" type="ORF">D1Z90_06045</name>
</gene>
<keyword evidence="6 13" id="KW-0028">Amino-acid biosynthesis</keyword>
<comment type="subunit">
    <text evidence="5 13">Homotetramer.</text>
</comment>
<protein>
    <recommendedName>
        <fullName evidence="13">L-threonine dehydratase</fullName>
        <ecNumber evidence="13">4.3.1.19</ecNumber>
    </recommendedName>
    <alternativeName>
        <fullName evidence="13">Threonine deaminase</fullName>
    </alternativeName>
</protein>
<dbReference type="FunFam" id="3.40.1020.10:FF:000001">
    <property type="entry name" value="L-threonine dehydratase"/>
    <property type="match status" value="1"/>
</dbReference>
<dbReference type="InterPro" id="IPR050147">
    <property type="entry name" value="Ser/Thr_Dehydratase"/>
</dbReference>
<dbReference type="AlphaFoldDB" id="A0A418YHD3"/>
<reference evidence="15 16" key="2">
    <citation type="submission" date="2019-01" db="EMBL/GenBank/DDBJ databases">
        <title>Motilimonas pumilus sp. nov., isolated from the gut of sea cucumber (Apostichopus japonicus).</title>
        <authorList>
            <person name="Wang F.-Q."/>
            <person name="Ren L.-H."/>
            <person name="Lin Y.-W."/>
            <person name="Sun G.-H."/>
            <person name="Du Z.-J."/>
            <person name="Zhao J.-X."/>
            <person name="Liu X.-J."/>
            <person name="Liu L.-J."/>
        </authorList>
    </citation>
    <scope>NUCLEOTIDE SEQUENCE [LARGE SCALE GENOMIC DNA]</scope>
    <source>
        <strain evidence="15 16">PLHSC7-2</strain>
    </source>
</reference>
<dbReference type="CDD" id="cd04907">
    <property type="entry name" value="ACT_ThrD-I_2"/>
    <property type="match status" value="1"/>
</dbReference>
<evidence type="ECO:0000256" key="1">
    <source>
        <dbReference type="ARBA" id="ARBA00001274"/>
    </source>
</evidence>
<dbReference type="InterPro" id="IPR000634">
    <property type="entry name" value="Ser/Thr_deHydtase_PyrdxlP-BS"/>
</dbReference>
<dbReference type="PROSITE" id="PS51672">
    <property type="entry name" value="ACT_LIKE"/>
    <property type="match status" value="2"/>
</dbReference>
<keyword evidence="7 13" id="KW-0412">Isoleucine biosynthesis</keyword>
<reference evidence="15 16" key="1">
    <citation type="submission" date="2018-09" db="EMBL/GenBank/DDBJ databases">
        <authorList>
            <person name="Wang F."/>
        </authorList>
    </citation>
    <scope>NUCLEOTIDE SEQUENCE [LARGE SCALE GENOMIC DNA]</scope>
    <source>
        <strain evidence="15 16">PLHSC7-2</strain>
    </source>
</reference>
<keyword evidence="11 13" id="KW-0100">Branched-chain amino acid biosynthesis</keyword>
<evidence type="ECO:0000256" key="9">
    <source>
        <dbReference type="ARBA" id="ARBA00022898"/>
    </source>
</evidence>
<comment type="caution">
    <text evidence="15">The sequence shown here is derived from an EMBL/GenBank/DDBJ whole genome shotgun (WGS) entry which is preliminary data.</text>
</comment>
<dbReference type="Proteomes" id="UP000283255">
    <property type="component" value="Unassembled WGS sequence"/>
</dbReference>
<dbReference type="GO" id="GO:0006565">
    <property type="term" value="P:L-serine catabolic process"/>
    <property type="evidence" value="ECO:0007669"/>
    <property type="project" value="TreeGrafter"/>
</dbReference>
<comment type="cofactor">
    <cofactor evidence="2 13">
        <name>pyridoxal 5'-phosphate</name>
        <dbReference type="ChEBI" id="CHEBI:597326"/>
    </cofactor>
</comment>
<proteinExistence type="inferred from homology"/>
<name>A0A418YHD3_9GAMM</name>
<dbReference type="EMBL" id="QZCH01000004">
    <property type="protein sequence ID" value="RJG49516.1"/>
    <property type="molecule type" value="Genomic_DNA"/>
</dbReference>
<dbReference type="GO" id="GO:0003941">
    <property type="term" value="F:L-serine ammonia-lyase activity"/>
    <property type="evidence" value="ECO:0007669"/>
    <property type="project" value="TreeGrafter"/>
</dbReference>
<evidence type="ECO:0000256" key="7">
    <source>
        <dbReference type="ARBA" id="ARBA00022624"/>
    </source>
</evidence>
<dbReference type="InterPro" id="IPR038110">
    <property type="entry name" value="TD_ACT-like_sf"/>
</dbReference>
<keyword evidence="8" id="KW-0677">Repeat</keyword>
<dbReference type="InterPro" id="IPR045865">
    <property type="entry name" value="ACT-like_dom_sf"/>
</dbReference>
<dbReference type="FunFam" id="3.40.50.1100:FF:000008">
    <property type="entry name" value="L-threonine dehydratase"/>
    <property type="match status" value="1"/>
</dbReference>
<evidence type="ECO:0000259" key="14">
    <source>
        <dbReference type="PROSITE" id="PS51672"/>
    </source>
</evidence>
<evidence type="ECO:0000256" key="2">
    <source>
        <dbReference type="ARBA" id="ARBA00001933"/>
    </source>
</evidence>
<accession>A0A418YHD3</accession>
<evidence type="ECO:0000256" key="6">
    <source>
        <dbReference type="ARBA" id="ARBA00022605"/>
    </source>
</evidence>
<evidence type="ECO:0000256" key="8">
    <source>
        <dbReference type="ARBA" id="ARBA00022737"/>
    </source>
</evidence>
<dbReference type="NCBIfam" id="NF006674">
    <property type="entry name" value="PRK09224.1"/>
    <property type="match status" value="1"/>
</dbReference>
<feature type="domain" description="ACT-like" evidence="14">
    <location>
        <begin position="334"/>
        <end position="406"/>
    </location>
</feature>
<dbReference type="CDD" id="cd04906">
    <property type="entry name" value="ACT_ThrD-I_1"/>
    <property type="match status" value="1"/>
</dbReference>
<dbReference type="CDD" id="cd01562">
    <property type="entry name" value="Thr-dehyd"/>
    <property type="match status" value="1"/>
</dbReference>
<evidence type="ECO:0000256" key="13">
    <source>
        <dbReference type="RuleBase" id="RU362012"/>
    </source>
</evidence>
<dbReference type="RefSeq" id="WP_119909851.1">
    <property type="nucleotide sequence ID" value="NZ_QZCH01000004.1"/>
</dbReference>
<evidence type="ECO:0000256" key="10">
    <source>
        <dbReference type="ARBA" id="ARBA00023239"/>
    </source>
</evidence>
<dbReference type="GO" id="GO:0009097">
    <property type="term" value="P:isoleucine biosynthetic process"/>
    <property type="evidence" value="ECO:0007669"/>
    <property type="project" value="UniProtKB-UniRule"/>
</dbReference>
<evidence type="ECO:0000256" key="12">
    <source>
        <dbReference type="ARBA" id="ARBA00025527"/>
    </source>
</evidence>
<comment type="pathway">
    <text evidence="3 13">Amino-acid biosynthesis; L-isoleucine biosynthesis; 2-oxobutanoate from L-threonine: step 1/1.</text>
</comment>
<dbReference type="Pfam" id="PF00585">
    <property type="entry name" value="Thr_dehydrat_C"/>
    <property type="match status" value="2"/>
</dbReference>
<sequence length="512" mass="55510">MAQAELSAAEYLKKILLAPIYDAAVVTRLQPMKKLGQRLGNQVLLKREDEQAVHSFKLRGAYNKLASLSAEQKARGVVAASAGNHAQGVAMSAAKMDIKATIVMPTTTPDIKVTSVRALGSNVVLVGNSFDEASQHAKMLATEHGYTLIPPFDDAEVIAGQGTVAKELLQQESQLSHIFVPVGGGGLAAGVAVYVKQLMPETKVIGVESADSACLKIALETGQPTALEKVGLFADGVAVKTIGTETFRLCQQYLDEVITVSTDEICAAVKDIFEDTRAISEPSGALALAGLKAYSQQHELQGQCLAAILSGANVNFHSLRYVSERCELGEQKEGVLAVTIPEKKGAFLNFINMLGGRSITEFNYRYANDSQANIFVGVRIPGGFDELHQLTDALMNDGYPVQDISDNEMAKLHVRYMVGGRPHKVLQECLFSFEFPEQPGALSKFLQTLGTRWNITLFHYRNHGAAYGRVLAGFELPAGEKQEFNQYLDRLGFAAKEETDNPAYQLFLAHKG</sequence>
<dbReference type="UniPathway" id="UPA00047">
    <property type="reaction ID" value="UER00054"/>
</dbReference>
<dbReference type="NCBIfam" id="TIGR01124">
    <property type="entry name" value="ilvA_2Cterm"/>
    <property type="match status" value="1"/>
</dbReference>
<dbReference type="GO" id="GO:0030170">
    <property type="term" value="F:pyridoxal phosphate binding"/>
    <property type="evidence" value="ECO:0007669"/>
    <property type="project" value="InterPro"/>
</dbReference>
<keyword evidence="9 13" id="KW-0663">Pyridoxal phosphate</keyword>
<dbReference type="FunFam" id="3.40.50.1100:FF:000005">
    <property type="entry name" value="Threonine dehydratase catabolic"/>
    <property type="match status" value="1"/>
</dbReference>
<keyword evidence="16" id="KW-1185">Reference proteome</keyword>
<evidence type="ECO:0000256" key="5">
    <source>
        <dbReference type="ARBA" id="ARBA00011881"/>
    </source>
</evidence>
<feature type="domain" description="ACT-like" evidence="14">
    <location>
        <begin position="429"/>
        <end position="500"/>
    </location>
</feature>
<evidence type="ECO:0000256" key="3">
    <source>
        <dbReference type="ARBA" id="ARBA00004810"/>
    </source>
</evidence>
<dbReference type="InterPro" id="IPR036052">
    <property type="entry name" value="TrpB-like_PALP_sf"/>
</dbReference>
<comment type="catalytic activity">
    <reaction evidence="1 13">
        <text>L-threonine = 2-oxobutanoate + NH4(+)</text>
        <dbReference type="Rhea" id="RHEA:22108"/>
        <dbReference type="ChEBI" id="CHEBI:16763"/>
        <dbReference type="ChEBI" id="CHEBI:28938"/>
        <dbReference type="ChEBI" id="CHEBI:57926"/>
        <dbReference type="EC" id="4.3.1.19"/>
    </reaction>
</comment>
<dbReference type="SUPFAM" id="SSF53686">
    <property type="entry name" value="Tryptophan synthase beta subunit-like PLP-dependent enzymes"/>
    <property type="match status" value="1"/>
</dbReference>
<keyword evidence="10 13" id="KW-0456">Lyase</keyword>
<evidence type="ECO:0000313" key="15">
    <source>
        <dbReference type="EMBL" id="RJG49516.1"/>
    </source>
</evidence>
<dbReference type="EC" id="4.3.1.19" evidence="13"/>
<dbReference type="Pfam" id="PF00291">
    <property type="entry name" value="PALP"/>
    <property type="match status" value="1"/>
</dbReference>
<evidence type="ECO:0000256" key="11">
    <source>
        <dbReference type="ARBA" id="ARBA00023304"/>
    </source>
</evidence>
<dbReference type="Gene3D" id="3.40.1020.10">
    <property type="entry name" value="Biosynthetic Threonine Deaminase, Domain 3"/>
    <property type="match status" value="1"/>
</dbReference>
<dbReference type="InterPro" id="IPR001926">
    <property type="entry name" value="TrpB-like_PALP"/>
</dbReference>
<dbReference type="InterPro" id="IPR001721">
    <property type="entry name" value="TD_ACT-like"/>
</dbReference>
<dbReference type="SUPFAM" id="SSF55021">
    <property type="entry name" value="ACT-like"/>
    <property type="match status" value="2"/>
</dbReference>
<comment type="function">
    <text evidence="12 13">Catalyzes the anaerobic formation of alpha-ketobutyrate and ammonia from threonine in a two-step reaction. The first step involved a dehydration of threonine and a production of enamine intermediates (aminocrotonate), which tautomerizes to its imine form (iminobutyrate). Both intermediates are unstable and short-lived. The second step is the nonenzymatic hydrolysis of the enamine/imine intermediates to form 2-ketobutyrate and free ammonia. In the low water environment of the cell, the second step is accelerated by RidA.</text>
</comment>
<comment type="similarity">
    <text evidence="4 13">Belongs to the serine/threonine dehydratase family.</text>
</comment>
<evidence type="ECO:0000313" key="16">
    <source>
        <dbReference type="Proteomes" id="UP000283255"/>
    </source>
</evidence>
<dbReference type="PROSITE" id="PS00165">
    <property type="entry name" value="DEHYDRATASE_SER_THR"/>
    <property type="match status" value="1"/>
</dbReference>
<organism evidence="15 16">
    <name type="scientific">Motilimonas pumila</name>
    <dbReference type="NCBI Taxonomy" id="2303987"/>
    <lineage>
        <taxon>Bacteria</taxon>
        <taxon>Pseudomonadati</taxon>
        <taxon>Pseudomonadota</taxon>
        <taxon>Gammaproteobacteria</taxon>
        <taxon>Alteromonadales</taxon>
        <taxon>Alteromonadales genera incertae sedis</taxon>
        <taxon>Motilimonas</taxon>
    </lineage>
</organism>
<dbReference type="GO" id="GO:0004794">
    <property type="term" value="F:threonine deaminase activity"/>
    <property type="evidence" value="ECO:0007669"/>
    <property type="project" value="UniProtKB-UniRule"/>
</dbReference>
<dbReference type="GO" id="GO:0006567">
    <property type="term" value="P:L-threonine catabolic process"/>
    <property type="evidence" value="ECO:0007669"/>
    <property type="project" value="TreeGrafter"/>
</dbReference>
<evidence type="ECO:0000256" key="4">
    <source>
        <dbReference type="ARBA" id="ARBA00010869"/>
    </source>
</evidence>
<dbReference type="InterPro" id="IPR005787">
    <property type="entry name" value="Thr_deHydtase_biosynth"/>
</dbReference>